<dbReference type="Gene3D" id="3.10.590.10">
    <property type="entry name" value="ph1033 like domains"/>
    <property type="match status" value="1"/>
</dbReference>
<dbReference type="PANTHER" id="PTHR37291:SF1">
    <property type="entry name" value="TYPE IV METHYL-DIRECTED RESTRICTION ENZYME ECOKMCRB SUBUNIT"/>
    <property type="match status" value="1"/>
</dbReference>
<sequence length="867" mass="98314">MTEKHDSIITLPGGVENYAETLHQALSFVETESPNREEFANWILETFPQMSSQGSAEDKGRLLGRMGAAEIHDDDRFHLTELGNQLLNNPPQENVDLYFETLTNHYIGFETLLQALKQQPASIEKLRDVLNVIHDKDWESIYQAEYRVNWLRSLGIVEKDQDKVRLTSRGQEISEEYPPLEIDISDLSKSSIRAPTDGPDPQSNIDIKEFDDDVTYYWVNQSNAAEREGNYLRSSDTYYTRDLTKLNPGDVLIHYWDGGVRAYSVVQNEAYEVSGEELDGADDDVTYWRVDIDLHPLDPIRDIETIAPVLRRDDIKQDREKYAINATGVQSWYLCNLTPAAAEYLLSTYPDEPGKTEPDKDRYFWVTANPEIWAPENIADSDGEGGRVFFEAYNSRGNKRRIYDAFERASPGDEVVFYESAPTQEIVALGTVEQELHEEDGTTGITIRYDRPVDGISWNDLTAVGDLEDSAPIRQNARGSIFELDQSEYETILALEPEPPDREDIERLRDRLSLPSISISIPDGLYFDDETRLTREIEAALNAGKHIIFTGPPGTGKTKLATHVAKLATGYDAVDDYRFTTATADWTAFDTIGGYVPNRDKHGQELLFEPRLFLQCFRDATGVKNEWLVIDELNRADIDKAMGQLFSVLSGDSTELPYERDDAIEVESLAADTDDDVLEAIVSSPDTFPVTPAWRLLATMNTYDKASLYELSYAFMRRFAFIHVGVPNLEDTDSELRTQLLAPPDDDDENYASAWVEQSPALESPLSEWSEELTEIWYRVNEERAIGPAIVHDMVRYIANYDGRAQPEEALTSAIVTHVYPQLEGLRQEKQRKIIEGICSSDVPVDADRLWYQAADFLGLPDTRDNE</sequence>
<dbReference type="SMART" id="SM00382">
    <property type="entry name" value="AAA"/>
    <property type="match status" value="1"/>
</dbReference>
<proteinExistence type="predicted"/>
<dbReference type="PANTHER" id="PTHR37291">
    <property type="entry name" value="5-METHYLCYTOSINE-SPECIFIC RESTRICTION ENZYME B"/>
    <property type="match status" value="1"/>
</dbReference>
<gene>
    <name evidence="2" type="ORF">ACFSBL_10030</name>
</gene>
<dbReference type="InterPro" id="IPR011704">
    <property type="entry name" value="ATPase_dyneun-rel_AAA"/>
</dbReference>
<name>A0ABD6DI90_9EURY</name>
<dbReference type="EMBL" id="JBHUDO010000002">
    <property type="protein sequence ID" value="MFD1646020.1"/>
    <property type="molecule type" value="Genomic_DNA"/>
</dbReference>
<feature type="domain" description="AAA+ ATPase" evidence="1">
    <location>
        <begin position="543"/>
        <end position="730"/>
    </location>
</feature>
<protein>
    <submittedName>
        <fullName evidence="2">AAA family ATPase</fullName>
    </submittedName>
</protein>
<dbReference type="Pfam" id="PF07728">
    <property type="entry name" value="AAA_5"/>
    <property type="match status" value="1"/>
</dbReference>
<evidence type="ECO:0000313" key="3">
    <source>
        <dbReference type="Proteomes" id="UP001597034"/>
    </source>
</evidence>
<dbReference type="AlphaFoldDB" id="A0ABD6DI90"/>
<dbReference type="InterPro" id="IPR052934">
    <property type="entry name" value="Methyl-DNA_Rec/Restrict_Enz"/>
</dbReference>
<dbReference type="Gene3D" id="3.40.50.300">
    <property type="entry name" value="P-loop containing nucleotide triphosphate hydrolases"/>
    <property type="match status" value="1"/>
</dbReference>
<organism evidence="2 3">
    <name type="scientific">Haloarchaeobius litoreus</name>
    <dbReference type="NCBI Taxonomy" id="755306"/>
    <lineage>
        <taxon>Archaea</taxon>
        <taxon>Methanobacteriati</taxon>
        <taxon>Methanobacteriota</taxon>
        <taxon>Stenosarchaea group</taxon>
        <taxon>Halobacteria</taxon>
        <taxon>Halobacteriales</taxon>
        <taxon>Halorubellaceae</taxon>
        <taxon>Haloarchaeobius</taxon>
    </lineage>
</organism>
<dbReference type="Proteomes" id="UP001597034">
    <property type="component" value="Unassembled WGS sequence"/>
</dbReference>
<comment type="caution">
    <text evidence="2">The sequence shown here is derived from an EMBL/GenBank/DDBJ whole genome shotgun (WGS) entry which is preliminary data.</text>
</comment>
<dbReference type="SUPFAM" id="SSF52540">
    <property type="entry name" value="P-loop containing nucleoside triphosphate hydrolases"/>
    <property type="match status" value="1"/>
</dbReference>
<dbReference type="RefSeq" id="WP_256398457.1">
    <property type="nucleotide sequence ID" value="NZ_JANHJR010000001.1"/>
</dbReference>
<dbReference type="SUPFAM" id="SSF88697">
    <property type="entry name" value="PUA domain-like"/>
    <property type="match status" value="1"/>
</dbReference>
<dbReference type="InterPro" id="IPR015947">
    <property type="entry name" value="PUA-like_sf"/>
</dbReference>
<dbReference type="InterPro" id="IPR027417">
    <property type="entry name" value="P-loop_NTPase"/>
</dbReference>
<keyword evidence="3" id="KW-1185">Reference proteome</keyword>
<evidence type="ECO:0000259" key="1">
    <source>
        <dbReference type="SMART" id="SM00382"/>
    </source>
</evidence>
<accession>A0ABD6DI90</accession>
<dbReference type="InterPro" id="IPR003593">
    <property type="entry name" value="AAA+_ATPase"/>
</dbReference>
<evidence type="ECO:0000313" key="2">
    <source>
        <dbReference type="EMBL" id="MFD1646020.1"/>
    </source>
</evidence>
<reference evidence="2 3" key="1">
    <citation type="journal article" date="2019" name="Int. J. Syst. Evol. Microbiol.">
        <title>The Global Catalogue of Microorganisms (GCM) 10K type strain sequencing project: providing services to taxonomists for standard genome sequencing and annotation.</title>
        <authorList>
            <consortium name="The Broad Institute Genomics Platform"/>
            <consortium name="The Broad Institute Genome Sequencing Center for Infectious Disease"/>
            <person name="Wu L."/>
            <person name="Ma J."/>
        </authorList>
    </citation>
    <scope>NUCLEOTIDE SEQUENCE [LARGE SCALE GENOMIC DNA]</scope>
    <source>
        <strain evidence="2 3">CGMCC 1.10390</strain>
    </source>
</reference>